<feature type="transmembrane region" description="Helical" evidence="6">
    <location>
        <begin position="119"/>
        <end position="141"/>
    </location>
</feature>
<feature type="transmembrane region" description="Helical" evidence="6">
    <location>
        <begin position="61"/>
        <end position="81"/>
    </location>
</feature>
<feature type="transmembrane region" description="Helical" evidence="6">
    <location>
        <begin position="434"/>
        <end position="461"/>
    </location>
</feature>
<dbReference type="OrthoDB" id="10054429at2759"/>
<feature type="transmembrane region" description="Helical" evidence="6">
    <location>
        <begin position="322"/>
        <end position="344"/>
    </location>
</feature>
<keyword evidence="2" id="KW-0813">Transport</keyword>
<comment type="caution">
    <text evidence="7">The sequence shown here is derived from an EMBL/GenBank/DDBJ whole genome shotgun (WGS) entry which is preliminary data.</text>
</comment>
<feature type="transmembrane region" description="Helical" evidence="6">
    <location>
        <begin position="228"/>
        <end position="248"/>
    </location>
</feature>
<evidence type="ECO:0000256" key="4">
    <source>
        <dbReference type="ARBA" id="ARBA00022989"/>
    </source>
</evidence>
<feature type="transmembrane region" description="Helical" evidence="6">
    <location>
        <begin position="269"/>
        <end position="288"/>
    </location>
</feature>
<keyword evidence="3 6" id="KW-0812">Transmembrane</keyword>
<keyword evidence="8" id="KW-1185">Reference proteome</keyword>
<gene>
    <name evidence="7" type="ORF">SmJEL517_g06072</name>
</gene>
<keyword evidence="4 6" id="KW-1133">Transmembrane helix</keyword>
<feature type="transmembrane region" description="Helical" evidence="6">
    <location>
        <begin position="372"/>
        <end position="392"/>
    </location>
</feature>
<evidence type="ECO:0000313" key="7">
    <source>
        <dbReference type="EMBL" id="TPX30349.1"/>
    </source>
</evidence>
<feature type="transmembrane region" description="Helical" evidence="6">
    <location>
        <begin position="153"/>
        <end position="176"/>
    </location>
</feature>
<evidence type="ECO:0008006" key="9">
    <source>
        <dbReference type="Google" id="ProtNLM"/>
    </source>
</evidence>
<dbReference type="STRING" id="1806994.A0A507BTC2"/>
<feature type="transmembrane region" description="Helical" evidence="6">
    <location>
        <begin position="398"/>
        <end position="422"/>
    </location>
</feature>
<feature type="transmembrane region" description="Helical" evidence="6">
    <location>
        <begin position="473"/>
        <end position="498"/>
    </location>
</feature>
<dbReference type="Proteomes" id="UP000319731">
    <property type="component" value="Unassembled WGS sequence"/>
</dbReference>
<dbReference type="RefSeq" id="XP_031022026.1">
    <property type="nucleotide sequence ID" value="XM_031171998.1"/>
</dbReference>
<keyword evidence="5 6" id="KW-0472">Membrane</keyword>
<dbReference type="Pfam" id="PF13520">
    <property type="entry name" value="AA_permease_2"/>
    <property type="match status" value="1"/>
</dbReference>
<comment type="subcellular location">
    <subcellularLocation>
        <location evidence="1">Membrane</location>
        <topology evidence="1">Multi-pass membrane protein</topology>
    </subcellularLocation>
</comment>
<protein>
    <recommendedName>
        <fullName evidence="9">Amino acid permease/ SLC12A domain-containing protein</fullName>
    </recommendedName>
</protein>
<evidence type="ECO:0000256" key="5">
    <source>
        <dbReference type="ARBA" id="ARBA00023136"/>
    </source>
</evidence>
<feature type="transmembrane region" description="Helical" evidence="6">
    <location>
        <begin position="33"/>
        <end position="54"/>
    </location>
</feature>
<dbReference type="EMBL" id="QEAO01000074">
    <property type="protein sequence ID" value="TPX30349.1"/>
    <property type="molecule type" value="Genomic_DNA"/>
</dbReference>
<feature type="transmembrane region" description="Helical" evidence="6">
    <location>
        <begin position="188"/>
        <end position="208"/>
    </location>
</feature>
<organism evidence="7 8">
    <name type="scientific">Synchytrium microbalum</name>
    <dbReference type="NCBI Taxonomy" id="1806994"/>
    <lineage>
        <taxon>Eukaryota</taxon>
        <taxon>Fungi</taxon>
        <taxon>Fungi incertae sedis</taxon>
        <taxon>Chytridiomycota</taxon>
        <taxon>Chytridiomycota incertae sedis</taxon>
        <taxon>Chytridiomycetes</taxon>
        <taxon>Synchytriales</taxon>
        <taxon>Synchytriaceae</taxon>
        <taxon>Synchytrium</taxon>
    </lineage>
</organism>
<evidence type="ECO:0000256" key="3">
    <source>
        <dbReference type="ARBA" id="ARBA00022692"/>
    </source>
</evidence>
<evidence type="ECO:0000256" key="6">
    <source>
        <dbReference type="SAM" id="Phobius"/>
    </source>
</evidence>
<accession>A0A507BTC2</accession>
<dbReference type="GeneID" id="42007295"/>
<sequence length="539" mass="57839">MDTKPASLTDAARLEQLGYKQELRRAMGLVSSFGIAASIVNPTVAFFPAIAVAITTGGSKALLISFPIVTILCFFVSMSMAEIVSAYPTSGGLYYWSANLAGPRWAPLASYITGYFNYIGLSGITTAVAFIFGQLFAALLYVSGTFDGDTALITYQEAVVAGALISIILSAILCSFPANVLDKISKVMIVGNLIAWLILVIATPVGFVRNGGTLVTPTAMFSEWINVTGLPDSWAVCVACLASCFFYTGYDSAAHMAEETQNASRSAPFAIMLTVAVGLPMGYLVIWAQQSVLPPDLWEVYLAPNSTSIIVDVWVNNMGANWAYFLTVLLMLQALTVVVGCLATQARILFAFARDGAVPASNWLHSLTAAKVPLRTMLVSAVFSFILTLPVFGSTVAYSALVGFATIGTYLAYASPIFLRILRGNKMPKGPFSLGVFGLPVAIIAFLFLTIASVFLCLPTVLLPNPKDGLTAYFAVFNFAPIMVGIIVVLMAVFWIFYVRFWFKGPKLEIHTAENFGAEGIAYDAKFGDMDLSQAHAKV</sequence>
<dbReference type="AlphaFoldDB" id="A0A507BTC2"/>
<proteinExistence type="predicted"/>
<name>A0A507BTC2_9FUNG</name>
<dbReference type="Gene3D" id="1.20.1740.10">
    <property type="entry name" value="Amino acid/polyamine transporter I"/>
    <property type="match status" value="1"/>
</dbReference>
<dbReference type="InterPro" id="IPR002293">
    <property type="entry name" value="AA/rel_permease1"/>
</dbReference>
<dbReference type="GO" id="GO:0016020">
    <property type="term" value="C:membrane"/>
    <property type="evidence" value="ECO:0007669"/>
    <property type="project" value="UniProtKB-SubCell"/>
</dbReference>
<evidence type="ECO:0000256" key="2">
    <source>
        <dbReference type="ARBA" id="ARBA00022448"/>
    </source>
</evidence>
<dbReference type="GO" id="GO:0022857">
    <property type="term" value="F:transmembrane transporter activity"/>
    <property type="evidence" value="ECO:0007669"/>
    <property type="project" value="InterPro"/>
</dbReference>
<dbReference type="PANTHER" id="PTHR45649">
    <property type="entry name" value="AMINO-ACID PERMEASE BAT1"/>
    <property type="match status" value="1"/>
</dbReference>
<dbReference type="PIRSF" id="PIRSF006060">
    <property type="entry name" value="AA_transporter"/>
    <property type="match status" value="1"/>
</dbReference>
<feature type="transmembrane region" description="Helical" evidence="6">
    <location>
        <begin position="93"/>
        <end position="112"/>
    </location>
</feature>
<evidence type="ECO:0000313" key="8">
    <source>
        <dbReference type="Proteomes" id="UP000319731"/>
    </source>
</evidence>
<evidence type="ECO:0000256" key="1">
    <source>
        <dbReference type="ARBA" id="ARBA00004141"/>
    </source>
</evidence>
<dbReference type="PANTHER" id="PTHR45649:SF26">
    <property type="entry name" value="OS04G0435100 PROTEIN"/>
    <property type="match status" value="1"/>
</dbReference>
<reference evidence="7 8" key="1">
    <citation type="journal article" date="2019" name="Sci. Rep.">
        <title>Comparative genomics of chytrid fungi reveal insights into the obligate biotrophic and pathogenic lifestyle of Synchytrium endobioticum.</title>
        <authorList>
            <person name="van de Vossenberg B.T.L.H."/>
            <person name="Warris S."/>
            <person name="Nguyen H.D.T."/>
            <person name="van Gent-Pelzer M.P.E."/>
            <person name="Joly D.L."/>
            <person name="van de Geest H.C."/>
            <person name="Bonants P.J.M."/>
            <person name="Smith D.S."/>
            <person name="Levesque C.A."/>
            <person name="van der Lee T.A.J."/>
        </authorList>
    </citation>
    <scope>NUCLEOTIDE SEQUENCE [LARGE SCALE GENOMIC DNA]</scope>
    <source>
        <strain evidence="7 8">JEL517</strain>
    </source>
</reference>